<dbReference type="STRING" id="1433126.BN938_0979"/>
<dbReference type="Proteomes" id="UP000027616">
    <property type="component" value="Chromosome I"/>
</dbReference>
<dbReference type="EMBL" id="HG934468">
    <property type="protein sequence ID" value="CDN31078.1"/>
    <property type="molecule type" value="Genomic_DNA"/>
</dbReference>
<dbReference type="HOGENOM" id="CLU_037562_3_0_10"/>
<dbReference type="GO" id="GO:0006412">
    <property type="term" value="P:translation"/>
    <property type="evidence" value="ECO:0007669"/>
    <property type="project" value="UniProtKB-UniRule"/>
</dbReference>
<dbReference type="PANTHER" id="PTHR11620">
    <property type="entry name" value="60S RIBOSOMAL PROTEIN L23A"/>
    <property type="match status" value="1"/>
</dbReference>
<comment type="subunit">
    <text evidence="4">Part of the 50S ribosomal subunit. Contacts protein L29, and trigger factor when it is bound to the ribosome.</text>
</comment>
<dbReference type="eggNOG" id="COG0089">
    <property type="taxonomic scope" value="Bacteria"/>
</dbReference>
<comment type="similarity">
    <text evidence="1 4">Belongs to the universal ribosomal protein uL23 family.</text>
</comment>
<dbReference type="Pfam" id="PF00276">
    <property type="entry name" value="Ribosomal_L23"/>
    <property type="match status" value="1"/>
</dbReference>
<evidence type="ECO:0000256" key="4">
    <source>
        <dbReference type="HAMAP-Rule" id="MF_01369"/>
    </source>
</evidence>
<dbReference type="NCBIfam" id="NF004363">
    <property type="entry name" value="PRK05738.2-4"/>
    <property type="match status" value="1"/>
</dbReference>
<dbReference type="Gene3D" id="3.30.70.330">
    <property type="match status" value="1"/>
</dbReference>
<dbReference type="InterPro" id="IPR012678">
    <property type="entry name" value="Ribosomal_uL23/eL15/eS24_sf"/>
</dbReference>
<accession>A0A060RBA4</accession>
<comment type="function">
    <text evidence="4">One of the early assembly proteins it binds 23S rRNA. One of the proteins that surrounds the polypeptide exit tunnel on the outside of the ribosome. Forms the main docking site for trigger factor binding to the ribosome.</text>
</comment>
<keyword evidence="2 4" id="KW-0689">Ribosomal protein</keyword>
<dbReference type="GO" id="GO:0005840">
    <property type="term" value="C:ribosome"/>
    <property type="evidence" value="ECO:0007669"/>
    <property type="project" value="UniProtKB-KW"/>
</dbReference>
<evidence type="ECO:0000256" key="1">
    <source>
        <dbReference type="ARBA" id="ARBA00006700"/>
    </source>
</evidence>
<dbReference type="PATRIC" id="fig|1433126.3.peg.978"/>
<protein>
    <recommendedName>
        <fullName evidence="4">Large ribosomal subunit protein uL23</fullName>
    </recommendedName>
</protein>
<dbReference type="SUPFAM" id="SSF54189">
    <property type="entry name" value="Ribosomal proteins S24e, L23 and L15e"/>
    <property type="match status" value="1"/>
</dbReference>
<dbReference type="AlphaFoldDB" id="A0A060RBA4"/>
<evidence type="ECO:0000313" key="6">
    <source>
        <dbReference type="Proteomes" id="UP000027616"/>
    </source>
</evidence>
<dbReference type="OrthoDB" id="9797862at2"/>
<dbReference type="GO" id="GO:0019843">
    <property type="term" value="F:rRNA binding"/>
    <property type="evidence" value="ECO:0007669"/>
    <property type="project" value="UniProtKB-UniRule"/>
</dbReference>
<dbReference type="GO" id="GO:0003735">
    <property type="term" value="F:structural constituent of ribosome"/>
    <property type="evidence" value="ECO:0007669"/>
    <property type="project" value="InterPro"/>
</dbReference>
<dbReference type="InterPro" id="IPR013025">
    <property type="entry name" value="Ribosomal_uL23-like"/>
</dbReference>
<gene>
    <name evidence="4" type="primary">rplW</name>
    <name evidence="5" type="ORF">BN938_0979</name>
</gene>
<reference evidence="5 6" key="1">
    <citation type="journal article" date="2015" name="Genome Announc.">
        <title>Complete Genome Sequence of the Novel Leech Symbiont Mucinivorans hirudinis M3T.</title>
        <authorList>
            <person name="Nelson M.C."/>
            <person name="Bomar L."/>
            <person name="Graf J."/>
        </authorList>
    </citation>
    <scope>NUCLEOTIDE SEQUENCE [LARGE SCALE GENOMIC DNA]</scope>
    <source>
        <strain evidence="6">M3</strain>
    </source>
</reference>
<dbReference type="KEGG" id="rbc:BN938_0979"/>
<keyword evidence="4" id="KW-0699">rRNA-binding</keyword>
<evidence type="ECO:0000313" key="5">
    <source>
        <dbReference type="EMBL" id="CDN31078.1"/>
    </source>
</evidence>
<keyword evidence="3 4" id="KW-0687">Ribonucleoprotein</keyword>
<evidence type="ECO:0000256" key="2">
    <source>
        <dbReference type="ARBA" id="ARBA00022980"/>
    </source>
</evidence>
<keyword evidence="6" id="KW-1185">Reference proteome</keyword>
<organism evidence="5 6">
    <name type="scientific">Mucinivorans hirudinis</name>
    <dbReference type="NCBI Taxonomy" id="1433126"/>
    <lineage>
        <taxon>Bacteria</taxon>
        <taxon>Pseudomonadati</taxon>
        <taxon>Bacteroidota</taxon>
        <taxon>Bacteroidia</taxon>
        <taxon>Bacteroidales</taxon>
        <taxon>Rikenellaceae</taxon>
        <taxon>Mucinivorans</taxon>
    </lineage>
</organism>
<dbReference type="HAMAP" id="MF_01369_B">
    <property type="entry name" value="Ribosomal_uL23_B"/>
    <property type="match status" value="1"/>
</dbReference>
<dbReference type="GO" id="GO:1990904">
    <property type="term" value="C:ribonucleoprotein complex"/>
    <property type="evidence" value="ECO:0007669"/>
    <property type="project" value="UniProtKB-KW"/>
</dbReference>
<proteinExistence type="inferred from homology"/>
<keyword evidence="4" id="KW-0694">RNA-binding</keyword>
<dbReference type="InterPro" id="IPR012677">
    <property type="entry name" value="Nucleotide-bd_a/b_plait_sf"/>
</dbReference>
<evidence type="ECO:0000256" key="3">
    <source>
        <dbReference type="ARBA" id="ARBA00023274"/>
    </source>
</evidence>
<sequence>MNILIKPILTEKMNAQAEKFNRYGFIVDTRANKLQIRAAVEAQYGVVVEDVNTINVMGKFKSRFTKAGLLSGRANNFKKAIVTLKGGDSIDFYSNI</sequence>
<name>A0A060RBA4_9BACT</name>